<name>A0A6J5MTE6_9CAUD</name>
<gene>
    <name evidence="1" type="ORF">UFOVP525_45</name>
</gene>
<dbReference type="EMBL" id="LR796507">
    <property type="protein sequence ID" value="CAB4149097.1"/>
    <property type="molecule type" value="Genomic_DNA"/>
</dbReference>
<reference evidence="1" key="1">
    <citation type="submission" date="2020-04" db="EMBL/GenBank/DDBJ databases">
        <authorList>
            <person name="Chiriac C."/>
            <person name="Salcher M."/>
            <person name="Ghai R."/>
            <person name="Kavagutti S V."/>
        </authorList>
    </citation>
    <scope>NUCLEOTIDE SEQUENCE</scope>
</reference>
<protein>
    <submittedName>
        <fullName evidence="1">Uncharacterized protein</fullName>
    </submittedName>
</protein>
<proteinExistence type="predicted"/>
<evidence type="ECO:0000313" key="1">
    <source>
        <dbReference type="EMBL" id="CAB4149097.1"/>
    </source>
</evidence>
<accession>A0A6J5MTE6</accession>
<sequence length="73" mass="8025">MLQLVVLIIGVAGIFLTIGRKDQALETNQTQVSDLRLICSDLARVVGSLSISDASQTEQLRSIDARLDRLETR</sequence>
<organism evidence="1">
    <name type="scientific">uncultured Caudovirales phage</name>
    <dbReference type="NCBI Taxonomy" id="2100421"/>
    <lineage>
        <taxon>Viruses</taxon>
        <taxon>Duplodnaviria</taxon>
        <taxon>Heunggongvirae</taxon>
        <taxon>Uroviricota</taxon>
        <taxon>Caudoviricetes</taxon>
        <taxon>Peduoviridae</taxon>
        <taxon>Maltschvirus</taxon>
        <taxon>Maltschvirus maltsch</taxon>
    </lineage>
</organism>